<dbReference type="InterPro" id="IPR013780">
    <property type="entry name" value="Glyco_hydro_b"/>
</dbReference>
<dbReference type="InterPro" id="IPR000322">
    <property type="entry name" value="Glyco_hydro_31_TIM"/>
</dbReference>
<dbReference type="SUPFAM" id="SSF51445">
    <property type="entry name" value="(Trans)glycosidases"/>
    <property type="match status" value="1"/>
</dbReference>
<gene>
    <name evidence="4" type="ORF">S01H4_23916</name>
</gene>
<dbReference type="InterPro" id="IPR048395">
    <property type="entry name" value="Glyco_hydro_31_C"/>
</dbReference>
<dbReference type="GO" id="GO:0004553">
    <property type="term" value="F:hydrolase activity, hydrolyzing O-glycosyl compounds"/>
    <property type="evidence" value="ECO:0007669"/>
    <property type="project" value="InterPro"/>
</dbReference>
<dbReference type="Gene3D" id="2.60.40.1180">
    <property type="entry name" value="Golgi alpha-mannosidase II"/>
    <property type="match status" value="2"/>
</dbReference>
<feature type="domain" description="Glycosyl hydrolase family 31 C-terminal" evidence="3">
    <location>
        <begin position="63"/>
        <end position="150"/>
    </location>
</feature>
<dbReference type="Gene3D" id="3.20.20.80">
    <property type="entry name" value="Glycosidases"/>
    <property type="match status" value="1"/>
</dbReference>
<dbReference type="InterPro" id="IPR017853">
    <property type="entry name" value="GH"/>
</dbReference>
<dbReference type="PANTHER" id="PTHR43863:SF2">
    <property type="entry name" value="MALTASE-GLUCOAMYLASE"/>
    <property type="match status" value="1"/>
</dbReference>
<evidence type="ECO:0008006" key="5">
    <source>
        <dbReference type="Google" id="ProtNLM"/>
    </source>
</evidence>
<dbReference type="Pfam" id="PF01055">
    <property type="entry name" value="Glyco_hydro_31_2nd"/>
    <property type="match status" value="1"/>
</dbReference>
<evidence type="ECO:0000259" key="3">
    <source>
        <dbReference type="Pfam" id="PF21365"/>
    </source>
</evidence>
<dbReference type="AlphaFoldDB" id="X1CB75"/>
<name>X1CB75_9ZZZZ</name>
<comment type="similarity">
    <text evidence="1">Belongs to the glycosyl hydrolase 31 family.</text>
</comment>
<reference evidence="4" key="1">
    <citation type="journal article" date="2014" name="Front. Microbiol.">
        <title>High frequency of phylogenetically diverse reductive dehalogenase-homologous genes in deep subseafloor sedimentary metagenomes.</title>
        <authorList>
            <person name="Kawai M."/>
            <person name="Futagami T."/>
            <person name="Toyoda A."/>
            <person name="Takaki Y."/>
            <person name="Nishi S."/>
            <person name="Hori S."/>
            <person name="Arai W."/>
            <person name="Tsubouchi T."/>
            <person name="Morono Y."/>
            <person name="Uchiyama I."/>
            <person name="Ito T."/>
            <person name="Fujiyama A."/>
            <person name="Inagaki F."/>
            <person name="Takami H."/>
        </authorList>
    </citation>
    <scope>NUCLEOTIDE SEQUENCE</scope>
    <source>
        <strain evidence="4">Expedition CK06-06</strain>
    </source>
</reference>
<organism evidence="4">
    <name type="scientific">marine sediment metagenome</name>
    <dbReference type="NCBI Taxonomy" id="412755"/>
    <lineage>
        <taxon>unclassified sequences</taxon>
        <taxon>metagenomes</taxon>
        <taxon>ecological metagenomes</taxon>
    </lineage>
</organism>
<proteinExistence type="inferred from homology"/>
<comment type="caution">
    <text evidence="4">The sequence shown here is derived from an EMBL/GenBank/DDBJ whole genome shotgun (WGS) entry which is preliminary data.</text>
</comment>
<evidence type="ECO:0000313" key="4">
    <source>
        <dbReference type="EMBL" id="GAG81556.1"/>
    </source>
</evidence>
<dbReference type="Pfam" id="PF21365">
    <property type="entry name" value="Glyco_hydro_31_3rd"/>
    <property type="match status" value="1"/>
</dbReference>
<sequence length="210" mass="24302">MIRWCQAGVFQPRFVIHSWNKDREPTEPWTYPDVLKDIINLIKLHYIFIPYIYNTAIEATRNGTPLQRPLCLEYPEDDKIDIDDFNYLFGPSILVLSALEEKLDSVSAYLPASVDWYEPKEGLLYTGGRRISLEYKLNDFRYFVKAGSIIPTAPVLKSLNTGFFSRLEFLLFPGPDTSLLYYEDDGVTDFKMGDYNEIDLSLKKTKDGNI</sequence>
<feature type="domain" description="Glycoside hydrolase family 31 TIM barrel" evidence="2">
    <location>
        <begin position="2"/>
        <end position="54"/>
    </location>
</feature>
<evidence type="ECO:0000259" key="2">
    <source>
        <dbReference type="Pfam" id="PF01055"/>
    </source>
</evidence>
<accession>X1CB75</accession>
<dbReference type="GO" id="GO:0005975">
    <property type="term" value="P:carbohydrate metabolic process"/>
    <property type="evidence" value="ECO:0007669"/>
    <property type="project" value="InterPro"/>
</dbReference>
<dbReference type="EMBL" id="BART01011163">
    <property type="protein sequence ID" value="GAG81556.1"/>
    <property type="molecule type" value="Genomic_DNA"/>
</dbReference>
<dbReference type="InterPro" id="IPR051816">
    <property type="entry name" value="Glycosyl_Hydrolase_31"/>
</dbReference>
<evidence type="ECO:0000256" key="1">
    <source>
        <dbReference type="ARBA" id="ARBA00007806"/>
    </source>
</evidence>
<dbReference type="PANTHER" id="PTHR43863">
    <property type="entry name" value="HYDROLASE, PUTATIVE (AFU_ORTHOLOGUE AFUA_1G03140)-RELATED"/>
    <property type="match status" value="1"/>
</dbReference>
<feature type="non-terminal residue" evidence="4">
    <location>
        <position position="210"/>
    </location>
</feature>
<dbReference type="SUPFAM" id="SSF51011">
    <property type="entry name" value="Glycosyl hydrolase domain"/>
    <property type="match status" value="1"/>
</dbReference>
<protein>
    <recommendedName>
        <fullName evidence="5">DUF5110 domain-containing protein</fullName>
    </recommendedName>
</protein>